<keyword evidence="1 3" id="KW-0378">Hydrolase</keyword>
<accession>A0A2R4XMK6</accession>
<feature type="domain" description="Isochorismatase-like" evidence="2">
    <location>
        <begin position="31"/>
        <end position="212"/>
    </location>
</feature>
<dbReference type="PANTHER" id="PTHR43540:SF1">
    <property type="entry name" value="ISOCHORISMATASE HYDROLASE"/>
    <property type="match status" value="1"/>
</dbReference>
<gene>
    <name evidence="3" type="ORF">DBV39_16260</name>
</gene>
<dbReference type="InterPro" id="IPR000868">
    <property type="entry name" value="Isochorismatase-like_dom"/>
</dbReference>
<dbReference type="InterPro" id="IPR050272">
    <property type="entry name" value="Isochorismatase-like_hydrls"/>
</dbReference>
<dbReference type="PANTHER" id="PTHR43540">
    <property type="entry name" value="PEROXYUREIDOACRYLATE/UREIDOACRYLATE AMIDOHYDROLASE-RELATED"/>
    <property type="match status" value="1"/>
</dbReference>
<dbReference type="EMBL" id="CP028901">
    <property type="protein sequence ID" value="AWB35028.1"/>
    <property type="molecule type" value="Genomic_DNA"/>
</dbReference>
<sequence>MIESNKTAREIFHEVMANPQRVPFGFGEKAILVNVDFQKAYTRTDLFKTAYETDPRQIEYVNTLAKAFRALNWPVVWTHVAYMESGEDAGVWGTRTNTEDSLQNIKVGSVRSELDDRLELDRAQDVFINKRMASVFFETNLQSLMVWHKVDTVIITGGSTSGCVRASVVESLSRGYRTIVPMECVADKHESYHFANLTDMVLKYADVMKVEDVLSWLKSQQS</sequence>
<organism evidence="3 4">
    <name type="scientific">Orrella marina</name>
    <dbReference type="NCBI Taxonomy" id="2163011"/>
    <lineage>
        <taxon>Bacteria</taxon>
        <taxon>Pseudomonadati</taxon>
        <taxon>Pseudomonadota</taxon>
        <taxon>Betaproteobacteria</taxon>
        <taxon>Burkholderiales</taxon>
        <taxon>Alcaligenaceae</taxon>
        <taxon>Orrella</taxon>
    </lineage>
</organism>
<dbReference type="Pfam" id="PF00857">
    <property type="entry name" value="Isochorismatase"/>
    <property type="match status" value="1"/>
</dbReference>
<keyword evidence="4" id="KW-1185">Reference proteome</keyword>
<dbReference type="OrthoDB" id="5360912at2"/>
<evidence type="ECO:0000313" key="3">
    <source>
        <dbReference type="EMBL" id="AWB35028.1"/>
    </source>
</evidence>
<dbReference type="AlphaFoldDB" id="A0A2R4XMK6"/>
<dbReference type="KEGG" id="boz:DBV39_16260"/>
<dbReference type="SUPFAM" id="SSF52499">
    <property type="entry name" value="Isochorismatase-like hydrolases"/>
    <property type="match status" value="1"/>
</dbReference>
<dbReference type="GO" id="GO:0016787">
    <property type="term" value="F:hydrolase activity"/>
    <property type="evidence" value="ECO:0007669"/>
    <property type="project" value="UniProtKB-KW"/>
</dbReference>
<evidence type="ECO:0000313" key="4">
    <source>
        <dbReference type="Proteomes" id="UP000244571"/>
    </source>
</evidence>
<proteinExistence type="predicted"/>
<evidence type="ECO:0000256" key="1">
    <source>
        <dbReference type="ARBA" id="ARBA00022801"/>
    </source>
</evidence>
<dbReference type="InterPro" id="IPR036380">
    <property type="entry name" value="Isochorismatase-like_sf"/>
</dbReference>
<dbReference type="RefSeq" id="WP_108622438.1">
    <property type="nucleotide sequence ID" value="NZ_CP028901.1"/>
</dbReference>
<dbReference type="Proteomes" id="UP000244571">
    <property type="component" value="Chromosome"/>
</dbReference>
<reference evidence="3 4" key="1">
    <citation type="submission" date="2018-04" db="EMBL/GenBank/DDBJ databases">
        <title>Bordetella sp. HZ20 isolated from seawater.</title>
        <authorList>
            <person name="Sun C."/>
        </authorList>
    </citation>
    <scope>NUCLEOTIDE SEQUENCE [LARGE SCALE GENOMIC DNA]</scope>
    <source>
        <strain evidence="3 4">HZ20</strain>
    </source>
</reference>
<dbReference type="Gene3D" id="3.40.50.850">
    <property type="entry name" value="Isochorismatase-like"/>
    <property type="match status" value="1"/>
</dbReference>
<protein>
    <submittedName>
        <fullName evidence="3">N-carbamoylsarcosine amidohydrolase</fullName>
    </submittedName>
</protein>
<name>A0A2R4XMK6_9BURK</name>
<evidence type="ECO:0000259" key="2">
    <source>
        <dbReference type="Pfam" id="PF00857"/>
    </source>
</evidence>